<dbReference type="PROSITE" id="PS51352">
    <property type="entry name" value="THIOREDOXIN_2"/>
    <property type="match status" value="1"/>
</dbReference>
<dbReference type="InterPro" id="IPR006620">
    <property type="entry name" value="Pro_4_hyd_alph"/>
</dbReference>
<accession>A0ABS6IE67</accession>
<dbReference type="EMBL" id="JAHOPB010000001">
    <property type="protein sequence ID" value="MBU8872887.1"/>
    <property type="molecule type" value="Genomic_DNA"/>
</dbReference>
<evidence type="ECO:0000313" key="10">
    <source>
        <dbReference type="Proteomes" id="UP000727907"/>
    </source>
</evidence>
<protein>
    <submittedName>
        <fullName evidence="9">2OG-Fe(II) oxygenase</fullName>
    </submittedName>
</protein>
<proteinExistence type="predicted"/>
<keyword evidence="6" id="KW-0408">Iron</keyword>
<dbReference type="InterPro" id="IPR000866">
    <property type="entry name" value="AhpC/TSA"/>
</dbReference>
<dbReference type="Pfam" id="PF00578">
    <property type="entry name" value="AhpC-TSA"/>
    <property type="match status" value="1"/>
</dbReference>
<dbReference type="Proteomes" id="UP000727907">
    <property type="component" value="Unassembled WGS sequence"/>
</dbReference>
<keyword evidence="2" id="KW-0479">Metal-binding</keyword>
<keyword evidence="10" id="KW-1185">Reference proteome</keyword>
<dbReference type="Pfam" id="PF13640">
    <property type="entry name" value="2OG-FeII_Oxy_3"/>
    <property type="match status" value="1"/>
</dbReference>
<evidence type="ECO:0000256" key="1">
    <source>
        <dbReference type="ARBA" id="ARBA00001961"/>
    </source>
</evidence>
<keyword evidence="3" id="KW-0847">Vitamin C</keyword>
<comment type="caution">
    <text evidence="9">The sequence shown here is derived from an EMBL/GenBank/DDBJ whole genome shotgun (WGS) entry which is preliminary data.</text>
</comment>
<gene>
    <name evidence="9" type="ORF">KQ910_03890</name>
</gene>
<feature type="domain" description="Thioredoxin" evidence="7">
    <location>
        <begin position="8"/>
        <end position="160"/>
    </location>
</feature>
<feature type="domain" description="Fe2OG dioxygenase" evidence="8">
    <location>
        <begin position="257"/>
        <end position="351"/>
    </location>
</feature>
<comment type="cofactor">
    <cofactor evidence="1">
        <name>L-ascorbate</name>
        <dbReference type="ChEBI" id="CHEBI:38290"/>
    </cofactor>
</comment>
<keyword evidence="4" id="KW-0223">Dioxygenase</keyword>
<evidence type="ECO:0000259" key="8">
    <source>
        <dbReference type="PROSITE" id="PS51471"/>
    </source>
</evidence>
<name>A0ABS6IE67_9HYPH</name>
<keyword evidence="5" id="KW-0560">Oxidoreductase</keyword>
<evidence type="ECO:0000256" key="4">
    <source>
        <dbReference type="ARBA" id="ARBA00022964"/>
    </source>
</evidence>
<evidence type="ECO:0000256" key="2">
    <source>
        <dbReference type="ARBA" id="ARBA00022723"/>
    </source>
</evidence>
<dbReference type="InterPro" id="IPR005123">
    <property type="entry name" value="Oxoglu/Fe-dep_dioxygenase_dom"/>
</dbReference>
<evidence type="ECO:0000256" key="5">
    <source>
        <dbReference type="ARBA" id="ARBA00023002"/>
    </source>
</evidence>
<evidence type="ECO:0000256" key="6">
    <source>
        <dbReference type="ARBA" id="ARBA00023004"/>
    </source>
</evidence>
<sequence>MENSFVTLLRGDPAPRFQAATEGNPRYIFDTVAGRYVVLCFHVSGGTPGGAAALAAVAAHRQMFDDERICFFGVSLDPSDRDTGRVRQDLPGIRHFWDFDGQVSKAYGALPREAAAGTQVEVRQFWVVLDPTLRVLEIIPFKPGGADCAELFAFLDALPPPHLHTGGALQAPVLVLPNVFEPAFCRGLISLHEVTGGRDTGFMNEVDGKTVERVDPARKRRRDCLVEDQKIILAIQQRIKRRIVPEIARLHFFDATRIERYLVGCYTAEDGGHFAAHRDNTTKGTAHRRFAVSINLNEDFDGGEVSFPEYGPRGFKPPPGGAVVFSCSLMHAVSPVSRGRRYAFLPFLYDEAAARIREANNQFLDPSVGTYRNVS</sequence>
<organism evidence="9 10">
    <name type="scientific">Reyranella humidisoli</name>
    <dbReference type="NCBI Taxonomy" id="2849149"/>
    <lineage>
        <taxon>Bacteria</taxon>
        <taxon>Pseudomonadati</taxon>
        <taxon>Pseudomonadota</taxon>
        <taxon>Alphaproteobacteria</taxon>
        <taxon>Hyphomicrobiales</taxon>
        <taxon>Reyranellaceae</taxon>
        <taxon>Reyranella</taxon>
    </lineage>
</organism>
<dbReference type="SMART" id="SM00702">
    <property type="entry name" value="P4Hc"/>
    <property type="match status" value="1"/>
</dbReference>
<evidence type="ECO:0000259" key="7">
    <source>
        <dbReference type="PROSITE" id="PS51352"/>
    </source>
</evidence>
<dbReference type="RefSeq" id="WP_216957165.1">
    <property type="nucleotide sequence ID" value="NZ_JAHOPB010000001.1"/>
</dbReference>
<dbReference type="InterPro" id="IPR044862">
    <property type="entry name" value="Pro_4_hyd_alph_FE2OG_OXY"/>
</dbReference>
<reference evidence="9 10" key="1">
    <citation type="submission" date="2021-06" db="EMBL/GenBank/DDBJ databases">
        <authorList>
            <person name="Lee D.H."/>
        </authorList>
    </citation>
    <scope>NUCLEOTIDE SEQUENCE [LARGE SCALE GENOMIC DNA]</scope>
    <source>
        <strain evidence="9 10">MMS21-HV4-11</strain>
    </source>
</reference>
<evidence type="ECO:0000313" key="9">
    <source>
        <dbReference type="EMBL" id="MBU8872887.1"/>
    </source>
</evidence>
<dbReference type="PROSITE" id="PS51471">
    <property type="entry name" value="FE2OG_OXY"/>
    <property type="match status" value="1"/>
</dbReference>
<dbReference type="InterPro" id="IPR013766">
    <property type="entry name" value="Thioredoxin_domain"/>
</dbReference>
<evidence type="ECO:0000256" key="3">
    <source>
        <dbReference type="ARBA" id="ARBA00022896"/>
    </source>
</evidence>